<dbReference type="KEGG" id="hcm:HCD_07360"/>
<dbReference type="eggNOG" id="COG0712">
    <property type="taxonomic scope" value="Bacteria"/>
</dbReference>
<dbReference type="Gene3D" id="1.10.520.20">
    <property type="entry name" value="N-terminal domain of the delta subunit of the F1F0-ATP synthase"/>
    <property type="match status" value="1"/>
</dbReference>
<dbReference type="RefSeq" id="WP_014659944.1">
    <property type="nucleotide sequence ID" value="NC_017735.1"/>
</dbReference>
<dbReference type="PATRIC" id="fig|1163745.3.peg.1553"/>
<keyword evidence="2" id="KW-0813">Transport</keyword>
<dbReference type="HOGENOM" id="CLU_1494289_0_0_7"/>
<evidence type="ECO:0000256" key="1">
    <source>
        <dbReference type="ARBA" id="ARBA00004370"/>
    </source>
</evidence>
<name>I0EU44_HELCM</name>
<protein>
    <submittedName>
        <fullName evidence="7">F0F1 ATP synthase subunit delta</fullName>
        <ecNumber evidence="7">3.6.3.14</ecNumber>
    </submittedName>
</protein>
<dbReference type="EMBL" id="CP003481">
    <property type="protein sequence ID" value="AFI06463.1"/>
    <property type="molecule type" value="Genomic_DNA"/>
</dbReference>
<evidence type="ECO:0000256" key="6">
    <source>
        <dbReference type="ARBA" id="ARBA00023310"/>
    </source>
</evidence>
<evidence type="ECO:0000256" key="5">
    <source>
        <dbReference type="ARBA" id="ARBA00023136"/>
    </source>
</evidence>
<keyword evidence="4" id="KW-0406">Ion transport</keyword>
<dbReference type="GO" id="GO:0016020">
    <property type="term" value="C:membrane"/>
    <property type="evidence" value="ECO:0007669"/>
    <property type="project" value="UniProtKB-SubCell"/>
</dbReference>
<dbReference type="InterPro" id="IPR000711">
    <property type="entry name" value="ATPase_OSCP/dsu"/>
</dbReference>
<dbReference type="STRING" id="1163745.HCD_07360"/>
<keyword evidence="6" id="KW-0066">ATP synthesis</keyword>
<dbReference type="InterPro" id="IPR026015">
    <property type="entry name" value="ATP_synth_OSCP/delta_N_sf"/>
</dbReference>
<gene>
    <name evidence="7" type="ordered locus">HCD_07360</name>
</gene>
<comment type="subcellular location">
    <subcellularLocation>
        <location evidence="1">Membrane</location>
    </subcellularLocation>
</comment>
<keyword evidence="5" id="KW-0472">Membrane</keyword>
<dbReference type="Pfam" id="PF00213">
    <property type="entry name" value="OSCP"/>
    <property type="match status" value="1"/>
</dbReference>
<dbReference type="GO" id="GO:0046933">
    <property type="term" value="F:proton-transporting ATP synthase activity, rotational mechanism"/>
    <property type="evidence" value="ECO:0007669"/>
    <property type="project" value="InterPro"/>
</dbReference>
<dbReference type="OrthoDB" id="5324956at2"/>
<dbReference type="GO" id="GO:0016787">
    <property type="term" value="F:hydrolase activity"/>
    <property type="evidence" value="ECO:0007669"/>
    <property type="project" value="UniProtKB-KW"/>
</dbReference>
<sequence length="184" mass="21272">MQDLRVISKHYAKALKNCAKDDKGLLEEIVLCFENLLEALKMPKLERVLFETHIPLNIKKEIVLEIVERIASQKVCLTLKPLLETMLKHNRLKALGFVVEELHSCSKQAVTLSARLLVQEKLESCQLQEVQQKLQERFNAPIEMTQDYWSENGVRLNVSSLDLEMSFSKESLLRKLEKQVIQSI</sequence>
<evidence type="ECO:0000256" key="2">
    <source>
        <dbReference type="ARBA" id="ARBA00022448"/>
    </source>
</evidence>
<keyword evidence="8" id="KW-1185">Reference proteome</keyword>
<keyword evidence="3" id="KW-0375">Hydrogen ion transport</keyword>
<accession>I0EU44</accession>
<proteinExistence type="predicted"/>
<reference evidence="7 8" key="1">
    <citation type="journal article" date="2013" name="PLoS ONE">
        <title>Sequence Divergence and Conservation in Genomes ofHelicobacter cetorum Strains from a Dolphin and a Whale.</title>
        <authorList>
            <person name="Kersulyte D."/>
            <person name="Rossi M."/>
            <person name="Berg D.E."/>
        </authorList>
    </citation>
    <scope>NUCLEOTIDE SEQUENCE [LARGE SCALE GENOMIC DNA]</scope>
    <source>
        <strain evidence="7 8">MIT 99-5656</strain>
    </source>
</reference>
<dbReference type="Proteomes" id="UP000005013">
    <property type="component" value="Chromosome"/>
</dbReference>
<evidence type="ECO:0000313" key="7">
    <source>
        <dbReference type="EMBL" id="AFI06463.1"/>
    </source>
</evidence>
<evidence type="ECO:0000256" key="4">
    <source>
        <dbReference type="ARBA" id="ARBA00023065"/>
    </source>
</evidence>
<evidence type="ECO:0000313" key="8">
    <source>
        <dbReference type="Proteomes" id="UP000005013"/>
    </source>
</evidence>
<keyword evidence="7" id="KW-0378">Hydrolase</keyword>
<dbReference type="SUPFAM" id="SSF47928">
    <property type="entry name" value="N-terminal domain of the delta subunit of the F1F0-ATP synthase"/>
    <property type="match status" value="1"/>
</dbReference>
<evidence type="ECO:0000256" key="3">
    <source>
        <dbReference type="ARBA" id="ARBA00022781"/>
    </source>
</evidence>
<dbReference type="AlphaFoldDB" id="I0EU44"/>
<organism evidence="7 8">
    <name type="scientific">Helicobacter cetorum (strain ATCC BAA-540 / CCUG 52418 / MIT 99-5656)</name>
    <dbReference type="NCBI Taxonomy" id="1163745"/>
    <lineage>
        <taxon>Bacteria</taxon>
        <taxon>Pseudomonadati</taxon>
        <taxon>Campylobacterota</taxon>
        <taxon>Epsilonproteobacteria</taxon>
        <taxon>Campylobacterales</taxon>
        <taxon>Helicobacteraceae</taxon>
        <taxon>Helicobacter</taxon>
    </lineage>
</organism>
<dbReference type="EC" id="3.6.3.14" evidence="7"/>
<dbReference type="NCBIfam" id="NF009968">
    <property type="entry name" value="PRK13431.1"/>
    <property type="match status" value="1"/>
</dbReference>